<accession>A0AAD8AWT7</accession>
<organism evidence="2 3">
    <name type="scientific">Biomphalaria pfeifferi</name>
    <name type="common">Bloodfluke planorb</name>
    <name type="synonym">Freshwater snail</name>
    <dbReference type="NCBI Taxonomy" id="112525"/>
    <lineage>
        <taxon>Eukaryota</taxon>
        <taxon>Metazoa</taxon>
        <taxon>Spiralia</taxon>
        <taxon>Lophotrochozoa</taxon>
        <taxon>Mollusca</taxon>
        <taxon>Gastropoda</taxon>
        <taxon>Heterobranchia</taxon>
        <taxon>Euthyneura</taxon>
        <taxon>Panpulmonata</taxon>
        <taxon>Hygrophila</taxon>
        <taxon>Lymnaeoidea</taxon>
        <taxon>Planorbidae</taxon>
        <taxon>Biomphalaria</taxon>
    </lineage>
</organism>
<proteinExistence type="predicted"/>
<reference evidence="2" key="2">
    <citation type="submission" date="2023-04" db="EMBL/GenBank/DDBJ databases">
        <authorList>
            <person name="Bu L."/>
            <person name="Lu L."/>
            <person name="Laidemitt M.R."/>
            <person name="Zhang S.M."/>
            <person name="Mutuku M."/>
            <person name="Mkoji G."/>
            <person name="Steinauer M."/>
            <person name="Loker E.S."/>
        </authorList>
    </citation>
    <scope>NUCLEOTIDE SEQUENCE</scope>
    <source>
        <strain evidence="2">KasaAsao</strain>
        <tissue evidence="2">Whole Snail</tissue>
    </source>
</reference>
<gene>
    <name evidence="2" type="ORF">Bpfe_026660</name>
</gene>
<sequence>MKSFSTVSSTDQKEVLFEDTHQLLESMSGLTGLLQILEKEDPYGSFFYGTGFIVRLKKYGDEESDDFYAIVTVSTAYHIFNDDERSDIPSYKKVNEIWSRSTIKFKLDYNQELNSRDSEGRDSDKSGDSSGSESIFSDAPGLVAEDTVSESSSSDSEIDKKDKLITFYGSQLLETDKDLDYKSDWCAFECKITNTSHIKIVEERLSSYQSCMSQLYQKSKLHEDINLVVIIGHPHMKPKRISLGQHRKFKKSPEMEILKEVRSHQIWCRYSYDNVVCNGISGAPVFIWGQPISGFGYWFGHPHNHSETTDDEDDDHKKVCVGKSTIGTENIV</sequence>
<evidence type="ECO:0000313" key="2">
    <source>
        <dbReference type="EMBL" id="KAK0043886.1"/>
    </source>
</evidence>
<name>A0AAD8AWT7_BIOPF</name>
<protein>
    <submittedName>
        <fullName evidence="2">Acidic repeat-containing protein-like isoform X2</fullName>
    </submittedName>
</protein>
<dbReference type="EMBL" id="JASAOG010000209">
    <property type="protein sequence ID" value="KAK0043886.1"/>
    <property type="molecule type" value="Genomic_DNA"/>
</dbReference>
<evidence type="ECO:0000256" key="1">
    <source>
        <dbReference type="SAM" id="MobiDB-lite"/>
    </source>
</evidence>
<evidence type="ECO:0000313" key="3">
    <source>
        <dbReference type="Proteomes" id="UP001233172"/>
    </source>
</evidence>
<dbReference type="Proteomes" id="UP001233172">
    <property type="component" value="Unassembled WGS sequence"/>
</dbReference>
<dbReference type="AlphaFoldDB" id="A0AAD8AWT7"/>
<keyword evidence="3" id="KW-1185">Reference proteome</keyword>
<feature type="region of interest" description="Disordered" evidence="1">
    <location>
        <begin position="114"/>
        <end position="137"/>
    </location>
</feature>
<feature type="compositionally biased region" description="Basic and acidic residues" evidence="1">
    <location>
        <begin position="114"/>
        <end position="127"/>
    </location>
</feature>
<reference evidence="2" key="1">
    <citation type="journal article" date="2023" name="PLoS Negl. Trop. Dis.">
        <title>A genome sequence for Biomphalaria pfeifferi, the major vector snail for the human-infecting parasite Schistosoma mansoni.</title>
        <authorList>
            <person name="Bu L."/>
            <person name="Lu L."/>
            <person name="Laidemitt M.R."/>
            <person name="Zhang S.M."/>
            <person name="Mutuku M."/>
            <person name="Mkoji G."/>
            <person name="Steinauer M."/>
            <person name="Loker E.S."/>
        </authorList>
    </citation>
    <scope>NUCLEOTIDE SEQUENCE</scope>
    <source>
        <strain evidence="2">KasaAsao</strain>
    </source>
</reference>
<comment type="caution">
    <text evidence="2">The sequence shown here is derived from an EMBL/GenBank/DDBJ whole genome shotgun (WGS) entry which is preliminary data.</text>
</comment>